<dbReference type="OrthoDB" id="3514033at2759"/>
<gene>
    <name evidence="3" type="ORF">GJ744_002788</name>
</gene>
<keyword evidence="4" id="KW-1185">Reference proteome</keyword>
<comment type="caution">
    <text evidence="3">The sequence shown here is derived from an EMBL/GenBank/DDBJ whole genome shotgun (WGS) entry which is preliminary data.</text>
</comment>
<evidence type="ECO:0000313" key="3">
    <source>
        <dbReference type="EMBL" id="KAF7512075.1"/>
    </source>
</evidence>
<dbReference type="EMBL" id="JAACFV010000015">
    <property type="protein sequence ID" value="KAF7512075.1"/>
    <property type="molecule type" value="Genomic_DNA"/>
</dbReference>
<feature type="compositionally biased region" description="Polar residues" evidence="1">
    <location>
        <begin position="245"/>
        <end position="270"/>
    </location>
</feature>
<proteinExistence type="predicted"/>
<name>A0A8H7AVV1_9EURO</name>
<protein>
    <recommendedName>
        <fullName evidence="2">Stc1 domain-containing protein</fullName>
    </recommendedName>
</protein>
<feature type="region of interest" description="Disordered" evidence="1">
    <location>
        <begin position="151"/>
        <end position="318"/>
    </location>
</feature>
<feature type="compositionally biased region" description="Basic and acidic residues" evidence="1">
    <location>
        <begin position="277"/>
        <end position="304"/>
    </location>
</feature>
<dbReference type="InterPro" id="IPR024630">
    <property type="entry name" value="Stc1"/>
</dbReference>
<dbReference type="Pfam" id="PF12898">
    <property type="entry name" value="Stc1"/>
    <property type="match status" value="1"/>
</dbReference>
<evidence type="ECO:0000313" key="4">
    <source>
        <dbReference type="Proteomes" id="UP000606974"/>
    </source>
</evidence>
<dbReference type="AlphaFoldDB" id="A0A8H7AVV1"/>
<evidence type="ECO:0000256" key="1">
    <source>
        <dbReference type="SAM" id="MobiDB-lite"/>
    </source>
</evidence>
<feature type="domain" description="Stc1" evidence="2">
    <location>
        <begin position="31"/>
        <end position="110"/>
    </location>
</feature>
<feature type="compositionally biased region" description="Low complexity" evidence="1">
    <location>
        <begin position="218"/>
        <end position="232"/>
    </location>
</feature>
<organism evidence="3 4">
    <name type="scientific">Endocarpon pusillum</name>
    <dbReference type="NCBI Taxonomy" id="364733"/>
    <lineage>
        <taxon>Eukaryota</taxon>
        <taxon>Fungi</taxon>
        <taxon>Dikarya</taxon>
        <taxon>Ascomycota</taxon>
        <taxon>Pezizomycotina</taxon>
        <taxon>Eurotiomycetes</taxon>
        <taxon>Chaetothyriomycetidae</taxon>
        <taxon>Verrucariales</taxon>
        <taxon>Verrucariaceae</taxon>
        <taxon>Endocarpon</taxon>
    </lineage>
</organism>
<dbReference type="Proteomes" id="UP000606974">
    <property type="component" value="Unassembled WGS sequence"/>
</dbReference>
<evidence type="ECO:0000259" key="2">
    <source>
        <dbReference type="Pfam" id="PF12898"/>
    </source>
</evidence>
<feature type="region of interest" description="Disordered" evidence="1">
    <location>
        <begin position="461"/>
        <end position="486"/>
    </location>
</feature>
<accession>A0A8H7AVV1</accession>
<sequence>MPPKASLYTGGYSSQAAERLSRVTLPDKIICVQCSRHFMHAKYSQKQLNEYRQRLLFDQTNAKLPKCRQCVGGPADELTCHRCDLTKGLNSFTKVQRKRPDTALCKDCQQEVDDVEPNIEDALEEQRILETQTSIGAHSLYNYDSLRGSLPPMNSHTGGSDARSIVTPTGKPNSDLLRFSTRSSIAGDSEDGVWTGQTSGRKNGGSDDNDSPRQRAPSVASSAISTGTTGTAWDNIMNAGRPEQSYRTRIGSTRTNLTAADSAPKQSGNWAKQGAAKPDRGALREAEKQREALRKVQEQERARYEEEESSGMSSDSELDVRHREQEGSACPMHIVRAHRRAFFCKLNVYSVIPAPPVKPVPSRLAISLYRLGDSWAEGPAAGAPRSSGCATIKHALMTRNPDTLRVDPSLEIVSTTVHPPCFYTNRPIIVRSSLHELLELPTDRHIVCHNPHVLHKAVKPERILEDQHPSADASTRSSRLEKASESRFRPLMTCPDIN</sequence>
<reference evidence="3" key="1">
    <citation type="submission" date="2020-02" db="EMBL/GenBank/DDBJ databases">
        <authorList>
            <person name="Palmer J.M."/>
        </authorList>
    </citation>
    <scope>NUCLEOTIDE SEQUENCE</scope>
    <source>
        <strain evidence="3">EPUS1.4</strain>
        <tissue evidence="3">Thallus</tissue>
    </source>
</reference>